<accession>A0A5J4ZKP3</accession>
<proteinExistence type="predicted"/>
<sequence length="179" mass="20020">MSPRRVRPYAAAIYGKIYVMGLNIGLWGTEVCVDNSVLGEVLDPLLNEWKPLPTIPEKGNYLDVDTHAVINGGKQQKWFSEPVKGLERTGVSPPSWDKNGYGSPESNCPKAFLVHIGNGKLCLVWYLEYERNPMEVHCTKFRISKHGDGEEEHRLHAIIESSVVNTIDNADDVEDCLAL</sequence>
<dbReference type="Proteomes" id="UP000325577">
    <property type="component" value="Linkage Group LG7"/>
</dbReference>
<dbReference type="AlphaFoldDB" id="A0A5J4ZKP3"/>
<evidence type="ECO:0000313" key="2">
    <source>
        <dbReference type="Proteomes" id="UP000325577"/>
    </source>
</evidence>
<protein>
    <submittedName>
        <fullName evidence="1">Uncharacterized protein</fullName>
    </submittedName>
</protein>
<name>A0A5J4ZKP3_9ASTE</name>
<dbReference type="OrthoDB" id="935257at2759"/>
<evidence type="ECO:0000313" key="1">
    <source>
        <dbReference type="EMBL" id="KAA8518364.1"/>
    </source>
</evidence>
<reference evidence="1 2" key="1">
    <citation type="submission" date="2019-09" db="EMBL/GenBank/DDBJ databases">
        <title>A chromosome-level genome assembly of the Chinese tupelo Nyssa sinensis.</title>
        <authorList>
            <person name="Yang X."/>
            <person name="Kang M."/>
            <person name="Yang Y."/>
            <person name="Xiong H."/>
            <person name="Wang M."/>
            <person name="Zhang Z."/>
            <person name="Wang Z."/>
            <person name="Wu H."/>
            <person name="Ma T."/>
            <person name="Liu J."/>
            <person name="Xi Z."/>
        </authorList>
    </citation>
    <scope>NUCLEOTIDE SEQUENCE [LARGE SCALE GENOMIC DNA]</scope>
    <source>
        <strain evidence="1">J267</strain>
        <tissue evidence="1">Leaf</tissue>
    </source>
</reference>
<organism evidence="1 2">
    <name type="scientific">Nyssa sinensis</name>
    <dbReference type="NCBI Taxonomy" id="561372"/>
    <lineage>
        <taxon>Eukaryota</taxon>
        <taxon>Viridiplantae</taxon>
        <taxon>Streptophyta</taxon>
        <taxon>Embryophyta</taxon>
        <taxon>Tracheophyta</taxon>
        <taxon>Spermatophyta</taxon>
        <taxon>Magnoliopsida</taxon>
        <taxon>eudicotyledons</taxon>
        <taxon>Gunneridae</taxon>
        <taxon>Pentapetalae</taxon>
        <taxon>asterids</taxon>
        <taxon>Cornales</taxon>
        <taxon>Nyssaceae</taxon>
        <taxon>Nyssa</taxon>
    </lineage>
</organism>
<dbReference type="EMBL" id="CM018050">
    <property type="protein sequence ID" value="KAA8518364.1"/>
    <property type="molecule type" value="Genomic_DNA"/>
</dbReference>
<gene>
    <name evidence="1" type="ORF">F0562_015753</name>
</gene>
<keyword evidence="2" id="KW-1185">Reference proteome</keyword>